<evidence type="ECO:0000256" key="3">
    <source>
        <dbReference type="SAM" id="Phobius"/>
    </source>
</evidence>
<keyword evidence="3" id="KW-1133">Transmembrane helix</keyword>
<dbReference type="Pfam" id="PF11374">
    <property type="entry name" value="DUF3176"/>
    <property type="match status" value="1"/>
</dbReference>
<dbReference type="SUPFAM" id="SSF56219">
    <property type="entry name" value="DNase I-like"/>
    <property type="match status" value="1"/>
</dbReference>
<dbReference type="Pfam" id="PF07687">
    <property type="entry name" value="M20_dimer"/>
    <property type="match status" value="1"/>
</dbReference>
<organism evidence="5 6">
    <name type="scientific">Aspergillus thermomutatus</name>
    <name type="common">Neosartorya pseudofischeri</name>
    <dbReference type="NCBI Taxonomy" id="41047"/>
    <lineage>
        <taxon>Eukaryota</taxon>
        <taxon>Fungi</taxon>
        <taxon>Dikarya</taxon>
        <taxon>Ascomycota</taxon>
        <taxon>Pezizomycotina</taxon>
        <taxon>Eurotiomycetes</taxon>
        <taxon>Eurotiomycetidae</taxon>
        <taxon>Eurotiales</taxon>
        <taxon>Aspergillaceae</taxon>
        <taxon>Aspergillus</taxon>
        <taxon>Aspergillus subgen. Fumigati</taxon>
    </lineage>
</organism>
<dbReference type="InterPro" id="IPR002933">
    <property type="entry name" value="Peptidase_M20"/>
</dbReference>
<dbReference type="Gene3D" id="3.40.630.10">
    <property type="entry name" value="Zn peptidases"/>
    <property type="match status" value="1"/>
</dbReference>
<dbReference type="PANTHER" id="PTHR11014:SF63">
    <property type="entry name" value="METALLOPEPTIDASE, PUTATIVE (AFU_ORTHOLOGUE AFUA_6G09600)-RELATED"/>
    <property type="match status" value="1"/>
</dbReference>
<dbReference type="SUPFAM" id="SSF55031">
    <property type="entry name" value="Bacterial exopeptidase dimerisation domain"/>
    <property type="match status" value="1"/>
</dbReference>
<name>A0A397H736_ASPTH</name>
<evidence type="ECO:0000256" key="2">
    <source>
        <dbReference type="SAM" id="MobiDB-lite"/>
    </source>
</evidence>
<feature type="transmembrane region" description="Helical" evidence="3">
    <location>
        <begin position="571"/>
        <end position="589"/>
    </location>
</feature>
<dbReference type="GO" id="GO:0046856">
    <property type="term" value="P:phosphatidylinositol dephosphorylation"/>
    <property type="evidence" value="ECO:0007669"/>
    <property type="project" value="InterPro"/>
</dbReference>
<dbReference type="CDD" id="cd09615">
    <property type="entry name" value="Jacalin_EEP"/>
    <property type="match status" value="1"/>
</dbReference>
<evidence type="ECO:0000256" key="1">
    <source>
        <dbReference type="ARBA" id="ARBA00006247"/>
    </source>
</evidence>
<dbReference type="Pfam" id="PF01419">
    <property type="entry name" value="Jacalin"/>
    <property type="match status" value="1"/>
</dbReference>
<dbReference type="SUPFAM" id="SSF53187">
    <property type="entry name" value="Zn-dependent exopeptidases"/>
    <property type="match status" value="1"/>
</dbReference>
<dbReference type="InterPro" id="IPR036264">
    <property type="entry name" value="Bact_exopeptidase_dim_dom"/>
</dbReference>
<dbReference type="RefSeq" id="XP_026615057.1">
    <property type="nucleotide sequence ID" value="XM_026755620.1"/>
</dbReference>
<dbReference type="InterPro" id="IPR001229">
    <property type="entry name" value="Jacalin-like_lectin_dom"/>
</dbReference>
<dbReference type="OrthoDB" id="5242705at2759"/>
<protein>
    <recommendedName>
        <fullName evidence="4">Jacalin-type lectin domain-containing protein</fullName>
    </recommendedName>
</protein>
<evidence type="ECO:0000313" key="5">
    <source>
        <dbReference type="EMBL" id="RHZ57466.1"/>
    </source>
</evidence>
<feature type="region of interest" description="Disordered" evidence="2">
    <location>
        <begin position="409"/>
        <end position="428"/>
    </location>
</feature>
<dbReference type="Pfam" id="PF01546">
    <property type="entry name" value="Peptidase_M20"/>
    <property type="match status" value="1"/>
</dbReference>
<feature type="region of interest" description="Disordered" evidence="2">
    <location>
        <begin position="436"/>
        <end position="455"/>
    </location>
</feature>
<dbReference type="NCBIfam" id="TIGR01891">
    <property type="entry name" value="amidohydrolases"/>
    <property type="match status" value="1"/>
</dbReference>
<proteinExistence type="inferred from homology"/>
<sequence length="1416" mass="154479">MAPNLSDILKRASLDLTPYEDLYKYFHAHPELSQQEESTSRKVAAHLSQLEAYEIHTNIGGYGLAGVLRNGPGKTVLLRADMDALPVKELTGLPYASSVTMRDADGVEKPVMHACGHDMHMTCLLAAAETLANIRDAWSGTLIVLFQPDEERGGGAQAMVDDGLYSRVPVPDYVFGQHVMRLRAGSVGSRPGTIMAAADSLKITVYGRGGHGSLPHQTVDPALLAAHIVVRLQGIVSREVDPSDLAVVTVGSLQAGQTENIIADRAEIGLDFRTVKLETRQKILSAVRRIVEAECMASGSPKPPVFTPTRRFPPTLNDRHVASQLAASFEEHFEDFDRDTPRTNVSEDFSTLGTCKAQPAKAFNYRSLIVEYCVINGKQAPHIFDPWNRLKTLNALILLLNVSASGGPTDGQGPIADDDSTPDTLSQNSHLLEAPNSAQGESLAGTHEKEKRAGDKRKSVWDGLSDWFVWEILAAVLSAATLIALVVILAKFDGMAQPTWKHVSLNSVISWLSTVSRACIIFAVSEALGQLKWVWFAQKTRPMLDLRTFDSASRGFYGSAELIWTLRCRHFAIWGGLAVILALGFDPFTQNLIHYYPNMVEDASQRALLANASSYDTAGPPLDHGAIFWVDPVLKANVYNSLFNNDQSRPWSIPQYVCSSSNCTWDPIAALEARAICSSVTTNLNMSCSSKVAENFTYAGEPNCTLVLPPANTTAWFIPYHYEYASISIAAVRPDEAVVYKNATFPPIQMIAPYDFNPSVESPGEGKWQAMECSIEPIVRSFRATLRDNVYREETLAVWTESFWSLETNVSTGLYLEPPWGSDFGISPNSRFMLGTSAFQGITEFFNSLFFGQFFLQSLNSVVFSTRDSTMYAPGDLIQAMSLGNITGCDVRSVQKLECAMKNVAQALSKTFRDSAYVGANSDLSRANMTVGRAMTSVSYVGVPKWKNDPIPLLGLYQDGSDKRRVGLREAGGKANNLGVKLYEDDGLPAALAATAGEFNILSFNVAGLPAILNGNEVPGDKTTNSRLIGQKFAEYGYDVINVQEDFNYHAYIYETDNHPYRTATSGGAGIGSGLNTLSNYEFVDFVRTKWATCSDTSGSDCLTPKGFTSMRVRFDEGVYVDVYNLHADAGSETADVTARSANLQQLADSIETNSVGNAVLVFGDTNARYTSSGENIRVFQTENGMVNPWVELILEGVEPTMGTSALVCENPSTVTTCETVDKIFYRGSRAVDLQAIFWNYESTKFLSDNGTILSDHNPVTSNFTWALSSSFRQSDLFGGPHGTWFNDLDSIPSTSTGQNKPSKISLRGAERLDSVGLTLTSGQSYTHGGTGGTLSELTLAANEYWTKAKLCEGQYNSHTRNFYLLATTSTGRTVSAGTATDDCKEFAAAQGWQIVGFFGQDGDEMDQLGFIYGLI</sequence>
<dbReference type="InterPro" id="IPR011650">
    <property type="entry name" value="Peptidase_M20_dimer"/>
</dbReference>
<dbReference type="Gene3D" id="2.100.10.30">
    <property type="entry name" value="Jacalin-like lectin domain"/>
    <property type="match status" value="1"/>
</dbReference>
<keyword evidence="3" id="KW-0472">Membrane</keyword>
<reference evidence="5" key="1">
    <citation type="submission" date="2018-08" db="EMBL/GenBank/DDBJ databases">
        <title>Draft genome sequence of azole-resistant Aspergillus thermomutatus (Neosartorya pseudofischeri) strain HMR AF 39, isolated from a human nasal aspirate.</title>
        <authorList>
            <person name="Parent-Michaud M."/>
            <person name="Dufresne P.J."/>
            <person name="Fournier E."/>
            <person name="Martineau C."/>
            <person name="Moreira S."/>
            <person name="Perkins V."/>
            <person name="De Repentigny L."/>
            <person name="Dufresne S.F."/>
        </authorList>
    </citation>
    <scope>NUCLEOTIDE SEQUENCE [LARGE SCALE GENOMIC DNA]</scope>
    <source>
        <strain evidence="5">HMR AF 39</strain>
    </source>
</reference>
<dbReference type="Gene3D" id="3.30.70.360">
    <property type="match status" value="1"/>
</dbReference>
<accession>A0A397H736</accession>
<feature type="transmembrane region" description="Helical" evidence="3">
    <location>
        <begin position="467"/>
        <end position="490"/>
    </location>
</feature>
<dbReference type="EMBL" id="NKHU02000078">
    <property type="protein sequence ID" value="RHZ57466.1"/>
    <property type="molecule type" value="Genomic_DNA"/>
</dbReference>
<dbReference type="FunFam" id="3.30.70.360:FF:000017">
    <property type="entry name" value="Amidohydrolase, putative"/>
    <property type="match status" value="1"/>
</dbReference>
<dbReference type="GO" id="GO:0016791">
    <property type="term" value="F:phosphatase activity"/>
    <property type="evidence" value="ECO:0007669"/>
    <property type="project" value="InterPro"/>
</dbReference>
<dbReference type="PANTHER" id="PTHR11014">
    <property type="entry name" value="PEPTIDASE M20 FAMILY MEMBER"/>
    <property type="match status" value="1"/>
</dbReference>
<dbReference type="VEuPathDB" id="FungiDB:CDV56_102001"/>
<feature type="domain" description="Jacalin-type lectin" evidence="4">
    <location>
        <begin position="1283"/>
        <end position="1415"/>
    </location>
</feature>
<dbReference type="Pfam" id="PF22669">
    <property type="entry name" value="Exo_endo_phos2"/>
    <property type="match status" value="1"/>
</dbReference>
<evidence type="ECO:0000313" key="6">
    <source>
        <dbReference type="Proteomes" id="UP000215305"/>
    </source>
</evidence>
<comment type="caution">
    <text evidence="5">The sequence shown here is derived from an EMBL/GenBank/DDBJ whole genome shotgun (WGS) entry which is preliminary data.</text>
</comment>
<dbReference type="InterPro" id="IPR021514">
    <property type="entry name" value="DUF3176"/>
</dbReference>
<keyword evidence="3" id="KW-0812">Transmembrane</keyword>
<dbReference type="STRING" id="41047.A0A397H736"/>
<dbReference type="InterPro" id="IPR036691">
    <property type="entry name" value="Endo/exonu/phosph_ase_sf"/>
</dbReference>
<dbReference type="SMART" id="SM00915">
    <property type="entry name" value="Jacalin"/>
    <property type="match status" value="1"/>
</dbReference>
<dbReference type="Gene3D" id="3.60.10.10">
    <property type="entry name" value="Endonuclease/exonuclease/phosphatase"/>
    <property type="match status" value="1"/>
</dbReference>
<dbReference type="Proteomes" id="UP000215305">
    <property type="component" value="Unassembled WGS sequence"/>
</dbReference>
<evidence type="ECO:0000259" key="4">
    <source>
        <dbReference type="SMART" id="SM00915"/>
    </source>
</evidence>
<dbReference type="InterPro" id="IPR000300">
    <property type="entry name" value="IPPc"/>
</dbReference>
<dbReference type="SUPFAM" id="SSF51101">
    <property type="entry name" value="Mannose-binding lectins"/>
    <property type="match status" value="1"/>
</dbReference>
<dbReference type="InterPro" id="IPR036404">
    <property type="entry name" value="Jacalin-like_lectin_dom_sf"/>
</dbReference>
<comment type="similarity">
    <text evidence="1">Belongs to the peptidase M20A family.</text>
</comment>
<feature type="compositionally biased region" description="Basic and acidic residues" evidence="2">
    <location>
        <begin position="446"/>
        <end position="455"/>
    </location>
</feature>
<dbReference type="InterPro" id="IPR017439">
    <property type="entry name" value="Amidohydrolase"/>
</dbReference>
<dbReference type="GeneID" id="38123975"/>
<gene>
    <name evidence="5" type="ORF">CDV56_102001</name>
</gene>
<keyword evidence="6" id="KW-1185">Reference proteome</keyword>